<dbReference type="GO" id="GO:0016857">
    <property type="term" value="F:racemase and epimerase activity, acting on carbohydrates and derivatives"/>
    <property type="evidence" value="ECO:0007669"/>
    <property type="project" value="InterPro"/>
</dbReference>
<dbReference type="GO" id="GO:0006163">
    <property type="term" value="P:purine nucleotide metabolic process"/>
    <property type="evidence" value="ECO:0007669"/>
    <property type="project" value="UniProtKB-ARBA"/>
</dbReference>
<keyword evidence="10" id="KW-0119">Carbohydrate metabolism</keyword>
<dbReference type="CDD" id="cd00429">
    <property type="entry name" value="RPE"/>
    <property type="match status" value="1"/>
</dbReference>
<accession>A0A2K8NTG0</accession>
<dbReference type="AlphaFoldDB" id="A0A2K8NTG0"/>
<dbReference type="Gene3D" id="3.20.20.70">
    <property type="entry name" value="Aldolase class I"/>
    <property type="match status" value="1"/>
</dbReference>
<dbReference type="PANTHER" id="PTHR11749">
    <property type="entry name" value="RIBULOSE-5-PHOSPHATE-3-EPIMERASE"/>
    <property type="match status" value="1"/>
</dbReference>
<keyword evidence="7" id="KW-0408">Iron</keyword>
<dbReference type="OrthoDB" id="1645589at2"/>
<dbReference type="GO" id="GO:0006091">
    <property type="term" value="P:generation of precursor metabolites and energy"/>
    <property type="evidence" value="ECO:0007669"/>
    <property type="project" value="UniProtKB-ARBA"/>
</dbReference>
<dbReference type="GO" id="GO:0046872">
    <property type="term" value="F:metal ion binding"/>
    <property type="evidence" value="ECO:0007669"/>
    <property type="project" value="UniProtKB-KW"/>
</dbReference>
<dbReference type="InterPro" id="IPR000056">
    <property type="entry name" value="Ribul_P_3_epim-like"/>
</dbReference>
<evidence type="ECO:0000256" key="8">
    <source>
        <dbReference type="ARBA" id="ARBA00023211"/>
    </source>
</evidence>
<evidence type="ECO:0000256" key="3">
    <source>
        <dbReference type="ARBA" id="ARBA00001954"/>
    </source>
</evidence>
<dbReference type="Pfam" id="PF00834">
    <property type="entry name" value="Ribul_P_3_epim"/>
    <property type="match status" value="1"/>
</dbReference>
<dbReference type="InterPro" id="IPR011060">
    <property type="entry name" value="RibuloseP-bd_barrel"/>
</dbReference>
<proteinExistence type="predicted"/>
<keyword evidence="6" id="KW-0862">Zinc</keyword>
<dbReference type="EMBL" id="CP024963">
    <property type="protein sequence ID" value="ATZ17132.1"/>
    <property type="molecule type" value="Genomic_DNA"/>
</dbReference>
<gene>
    <name evidence="11" type="primary">rpe</name>
    <name evidence="11" type="ORF">ELUMI_v1c04080</name>
</gene>
<dbReference type="InterPro" id="IPR013785">
    <property type="entry name" value="Aldolase_TIM"/>
</dbReference>
<evidence type="ECO:0000256" key="2">
    <source>
        <dbReference type="ARBA" id="ARBA00001947"/>
    </source>
</evidence>
<keyword evidence="5" id="KW-0479">Metal-binding</keyword>
<evidence type="ECO:0000256" key="7">
    <source>
        <dbReference type="ARBA" id="ARBA00023004"/>
    </source>
</evidence>
<dbReference type="Proteomes" id="UP000232063">
    <property type="component" value="Chromosome"/>
</dbReference>
<sequence>MSKITPSIYICDTTKFYDEILKLKEVGIDWLHLDVMDGHFVPNYALGPKHLDDIKKHFPEITIDAHVMANELEKNVVQLKNADYITFHINSIQSKGFESLISEIEKNNCKVGIAICLDNTIEDIKPLLHKVDLITIMSIKPGFGGQKFEDAAWNIISDVVNYCHKYHPNIKTQIDGGVRWNNIKKLIDKKVDLIVVGSLLFGESDYKKVMKKIENL</sequence>
<evidence type="ECO:0000313" key="12">
    <source>
        <dbReference type="Proteomes" id="UP000232063"/>
    </source>
</evidence>
<protein>
    <submittedName>
        <fullName evidence="11">Ribulose-phosphate 3-epimerase</fullName>
    </submittedName>
</protein>
<evidence type="ECO:0000256" key="9">
    <source>
        <dbReference type="ARBA" id="ARBA00023235"/>
    </source>
</evidence>
<evidence type="ECO:0000256" key="4">
    <source>
        <dbReference type="ARBA" id="ARBA00011738"/>
    </source>
</evidence>
<dbReference type="PROSITE" id="PS01085">
    <property type="entry name" value="RIBUL_P_3_EPIMER_1"/>
    <property type="match status" value="1"/>
</dbReference>
<dbReference type="FunFam" id="3.20.20.70:FF:000191">
    <property type="entry name" value="ribulose-phosphate 3-epimerase isoform X2"/>
    <property type="match status" value="1"/>
</dbReference>
<dbReference type="SUPFAM" id="SSF51366">
    <property type="entry name" value="Ribulose-phoshate binding barrel"/>
    <property type="match status" value="1"/>
</dbReference>
<comment type="cofactor">
    <cofactor evidence="2">
        <name>Zn(2+)</name>
        <dbReference type="ChEBI" id="CHEBI:29105"/>
    </cofactor>
</comment>
<dbReference type="GO" id="GO:1901135">
    <property type="term" value="P:carbohydrate derivative metabolic process"/>
    <property type="evidence" value="ECO:0007669"/>
    <property type="project" value="UniProtKB-ARBA"/>
</dbReference>
<evidence type="ECO:0000313" key="11">
    <source>
        <dbReference type="EMBL" id="ATZ17132.1"/>
    </source>
</evidence>
<evidence type="ECO:0000256" key="1">
    <source>
        <dbReference type="ARBA" id="ARBA00001936"/>
    </source>
</evidence>
<evidence type="ECO:0000256" key="6">
    <source>
        <dbReference type="ARBA" id="ARBA00022833"/>
    </source>
</evidence>
<evidence type="ECO:0000256" key="5">
    <source>
        <dbReference type="ARBA" id="ARBA00022723"/>
    </source>
</evidence>
<evidence type="ECO:0000256" key="10">
    <source>
        <dbReference type="ARBA" id="ARBA00023277"/>
    </source>
</evidence>
<organism evidence="11 12">
    <name type="scientific">Williamsoniiplasma luminosum</name>
    <dbReference type="NCBI Taxonomy" id="214888"/>
    <lineage>
        <taxon>Bacteria</taxon>
        <taxon>Bacillati</taxon>
        <taxon>Mycoplasmatota</taxon>
        <taxon>Mollicutes</taxon>
        <taxon>Entomoplasmatales</taxon>
        <taxon>Williamsoniiplasma</taxon>
    </lineage>
</organism>
<dbReference type="GO" id="GO:0046496">
    <property type="term" value="P:nicotinamide nucleotide metabolic process"/>
    <property type="evidence" value="ECO:0007669"/>
    <property type="project" value="UniProtKB-ARBA"/>
</dbReference>
<name>A0A2K8NTG0_9MOLU</name>
<reference evidence="11 12" key="1">
    <citation type="submission" date="2017-11" db="EMBL/GenBank/DDBJ databases">
        <title>Genome sequence of Entomoplasma luminosum PIMN-1 (ATCC 49195).</title>
        <authorList>
            <person name="Lo W.-S."/>
            <person name="Gasparich G.E."/>
            <person name="Kuo C.-H."/>
        </authorList>
    </citation>
    <scope>NUCLEOTIDE SEQUENCE [LARGE SCALE GENOMIC DNA]</scope>
    <source>
        <strain evidence="11 12">PIMN-1</strain>
    </source>
</reference>
<dbReference type="NCBIfam" id="NF004076">
    <property type="entry name" value="PRK05581.1-4"/>
    <property type="match status" value="1"/>
</dbReference>
<comment type="cofactor">
    <cofactor evidence="1">
        <name>Mn(2+)</name>
        <dbReference type="ChEBI" id="CHEBI:29035"/>
    </cofactor>
</comment>
<keyword evidence="12" id="KW-1185">Reference proteome</keyword>
<keyword evidence="9" id="KW-0413">Isomerase</keyword>
<comment type="cofactor">
    <cofactor evidence="3">
        <name>Fe(2+)</name>
        <dbReference type="ChEBI" id="CHEBI:29033"/>
    </cofactor>
</comment>
<keyword evidence="8" id="KW-0464">Manganese</keyword>
<dbReference type="GO" id="GO:0005975">
    <property type="term" value="P:carbohydrate metabolic process"/>
    <property type="evidence" value="ECO:0007669"/>
    <property type="project" value="InterPro"/>
</dbReference>
<dbReference type="KEGG" id="elj:ELUMI_v1c04080"/>
<comment type="subunit">
    <text evidence="4">Homodimer.</text>
</comment>
<dbReference type="RefSeq" id="WP_025734816.1">
    <property type="nucleotide sequence ID" value="NZ_CP024963.1"/>
</dbReference>